<dbReference type="AlphaFoldDB" id="A0AAV1Z7C8"/>
<reference evidence="2 3" key="1">
    <citation type="submission" date="2024-04" db="EMBL/GenBank/DDBJ databases">
        <authorList>
            <person name="Rising A."/>
            <person name="Reimegard J."/>
            <person name="Sonavane S."/>
            <person name="Akerstrom W."/>
            <person name="Nylinder S."/>
            <person name="Hedman E."/>
            <person name="Kallberg Y."/>
        </authorList>
    </citation>
    <scope>NUCLEOTIDE SEQUENCE [LARGE SCALE GENOMIC DNA]</scope>
</reference>
<dbReference type="GO" id="GO:0015074">
    <property type="term" value="P:DNA integration"/>
    <property type="evidence" value="ECO:0007669"/>
    <property type="project" value="InterPro"/>
</dbReference>
<evidence type="ECO:0000259" key="1">
    <source>
        <dbReference type="PROSITE" id="PS50994"/>
    </source>
</evidence>
<sequence>MYSDNGTNFIGADNLMASLDWKKITQETSILRIQWSFNPPTSSWWGGLWERLVQLVKKILRRILGRASINFEELNTILCDAEAVINSRPLNYLSEDPDDLTPLTPSMLIQDIQTVGVPDLDNIDNINLTKRLDWPMGLVVKVFPGKDNAVRVVKVKTCMGEMIRPVKRLYSLELNSNSIDKPEACKHSYFRQTMKYIPARYKYT</sequence>
<dbReference type="InterPro" id="IPR001584">
    <property type="entry name" value="Integrase_cat-core"/>
</dbReference>
<dbReference type="PROSITE" id="PS50994">
    <property type="entry name" value="INTEGRASE"/>
    <property type="match status" value="1"/>
</dbReference>
<evidence type="ECO:0000313" key="3">
    <source>
        <dbReference type="Proteomes" id="UP001497382"/>
    </source>
</evidence>
<dbReference type="Pfam" id="PF18701">
    <property type="entry name" value="DUF5641"/>
    <property type="match status" value="1"/>
</dbReference>
<comment type="caution">
    <text evidence="2">The sequence shown here is derived from an EMBL/GenBank/DDBJ whole genome shotgun (WGS) entry which is preliminary data.</text>
</comment>
<dbReference type="InterPro" id="IPR012337">
    <property type="entry name" value="RNaseH-like_sf"/>
</dbReference>
<name>A0AAV1Z7C8_9ARAC</name>
<dbReference type="GO" id="GO:0003676">
    <property type="term" value="F:nucleic acid binding"/>
    <property type="evidence" value="ECO:0007669"/>
    <property type="project" value="InterPro"/>
</dbReference>
<dbReference type="SUPFAM" id="SSF53098">
    <property type="entry name" value="Ribonuclease H-like"/>
    <property type="match status" value="1"/>
</dbReference>
<organism evidence="2 3">
    <name type="scientific">Larinioides sclopetarius</name>
    <dbReference type="NCBI Taxonomy" id="280406"/>
    <lineage>
        <taxon>Eukaryota</taxon>
        <taxon>Metazoa</taxon>
        <taxon>Ecdysozoa</taxon>
        <taxon>Arthropoda</taxon>
        <taxon>Chelicerata</taxon>
        <taxon>Arachnida</taxon>
        <taxon>Araneae</taxon>
        <taxon>Araneomorphae</taxon>
        <taxon>Entelegynae</taxon>
        <taxon>Araneoidea</taxon>
        <taxon>Araneidae</taxon>
        <taxon>Larinioides</taxon>
    </lineage>
</organism>
<dbReference type="EMBL" id="CAXIEN010000027">
    <property type="protein sequence ID" value="CAL1267245.1"/>
    <property type="molecule type" value="Genomic_DNA"/>
</dbReference>
<feature type="domain" description="Integrase catalytic" evidence="1">
    <location>
        <begin position="1"/>
        <end position="113"/>
    </location>
</feature>
<dbReference type="Gene3D" id="3.30.420.10">
    <property type="entry name" value="Ribonuclease H-like superfamily/Ribonuclease H"/>
    <property type="match status" value="1"/>
</dbReference>
<proteinExistence type="predicted"/>
<gene>
    <name evidence="2" type="ORF">LARSCL_LOCUS3553</name>
</gene>
<protein>
    <recommendedName>
        <fullName evidence="1">Integrase catalytic domain-containing protein</fullName>
    </recommendedName>
</protein>
<keyword evidence="3" id="KW-1185">Reference proteome</keyword>
<evidence type="ECO:0000313" key="2">
    <source>
        <dbReference type="EMBL" id="CAL1267245.1"/>
    </source>
</evidence>
<dbReference type="InterPro" id="IPR040676">
    <property type="entry name" value="DUF5641"/>
</dbReference>
<dbReference type="Proteomes" id="UP001497382">
    <property type="component" value="Unassembled WGS sequence"/>
</dbReference>
<dbReference type="InterPro" id="IPR036397">
    <property type="entry name" value="RNaseH_sf"/>
</dbReference>
<dbReference type="PANTHER" id="PTHR47331">
    <property type="entry name" value="PHD-TYPE DOMAIN-CONTAINING PROTEIN"/>
    <property type="match status" value="1"/>
</dbReference>
<accession>A0AAV1Z7C8</accession>
<dbReference type="PANTHER" id="PTHR47331:SF1">
    <property type="entry name" value="GAG-LIKE PROTEIN"/>
    <property type="match status" value="1"/>
</dbReference>